<proteinExistence type="predicted"/>
<organism evidence="3">
    <name type="scientific">Echinostoma caproni</name>
    <dbReference type="NCBI Taxonomy" id="27848"/>
    <lineage>
        <taxon>Eukaryota</taxon>
        <taxon>Metazoa</taxon>
        <taxon>Spiralia</taxon>
        <taxon>Lophotrochozoa</taxon>
        <taxon>Platyhelminthes</taxon>
        <taxon>Trematoda</taxon>
        <taxon>Digenea</taxon>
        <taxon>Plagiorchiida</taxon>
        <taxon>Echinostomata</taxon>
        <taxon>Echinostomatoidea</taxon>
        <taxon>Echinostomatidae</taxon>
        <taxon>Echinostoma</taxon>
    </lineage>
</organism>
<gene>
    <name evidence="1" type="ORF">ECPE_LOCUS851</name>
</gene>
<dbReference type="WBParaSite" id="ECPE_0000085101-mRNA-1">
    <property type="protein sequence ID" value="ECPE_0000085101-mRNA-1"/>
    <property type="gene ID" value="ECPE_0000085101"/>
</dbReference>
<dbReference type="AlphaFoldDB" id="A0A183A1L6"/>
<reference evidence="3" key="1">
    <citation type="submission" date="2016-06" db="UniProtKB">
        <authorList>
            <consortium name="WormBaseParasite"/>
        </authorList>
    </citation>
    <scope>IDENTIFICATION</scope>
</reference>
<sequence length="102" mass="11268">MTVQARNDDDLDWKDIMSRLAGSAVTGVPTPQTNSKYEDGEIDAAPVFFDHSPVTGALLLLKSVGYRVQKAVEDLFVHGTLLVLCSAQRVTWDFLLVLFKLT</sequence>
<evidence type="ECO:0000313" key="3">
    <source>
        <dbReference type="WBParaSite" id="ECPE_0000085101-mRNA-1"/>
    </source>
</evidence>
<accession>A0A183A1L6</accession>
<dbReference type="EMBL" id="UZAN01003614">
    <property type="protein sequence ID" value="VDP29957.1"/>
    <property type="molecule type" value="Genomic_DNA"/>
</dbReference>
<name>A0A183A1L6_9TREM</name>
<dbReference type="Proteomes" id="UP000272942">
    <property type="component" value="Unassembled WGS sequence"/>
</dbReference>
<evidence type="ECO:0000313" key="2">
    <source>
        <dbReference type="Proteomes" id="UP000272942"/>
    </source>
</evidence>
<protein>
    <submittedName>
        <fullName evidence="3">Mrr_cat domain-containing protein</fullName>
    </submittedName>
</protein>
<keyword evidence="2" id="KW-1185">Reference proteome</keyword>
<evidence type="ECO:0000313" key="1">
    <source>
        <dbReference type="EMBL" id="VDP29957.1"/>
    </source>
</evidence>
<reference evidence="1 2" key="2">
    <citation type="submission" date="2018-11" db="EMBL/GenBank/DDBJ databases">
        <authorList>
            <consortium name="Pathogen Informatics"/>
        </authorList>
    </citation>
    <scope>NUCLEOTIDE SEQUENCE [LARGE SCALE GENOMIC DNA]</scope>
    <source>
        <strain evidence="1 2">Egypt</strain>
    </source>
</reference>